<dbReference type="GO" id="GO:0016491">
    <property type="term" value="F:oxidoreductase activity"/>
    <property type="evidence" value="ECO:0007669"/>
    <property type="project" value="UniProtKB-KW"/>
</dbReference>
<evidence type="ECO:0000256" key="3">
    <source>
        <dbReference type="ARBA" id="ARBA00022857"/>
    </source>
</evidence>
<dbReference type="OrthoDB" id="7482721at2759"/>
<protein>
    <submittedName>
        <fullName evidence="9">Uncharacterized protein</fullName>
    </submittedName>
</protein>
<evidence type="ECO:0000259" key="7">
    <source>
        <dbReference type="Pfam" id="PF00107"/>
    </source>
</evidence>
<keyword evidence="4" id="KW-0809">Transit peptide</keyword>
<dbReference type="FunFam" id="3.40.50.720:FF:000112">
    <property type="entry name" value="Enoyl-[acyl-carrier-protein] reductase 1, mitochondrial"/>
    <property type="match status" value="1"/>
</dbReference>
<evidence type="ECO:0000256" key="1">
    <source>
        <dbReference type="ARBA" id="ARBA00004173"/>
    </source>
</evidence>
<keyword evidence="5" id="KW-0560">Oxidoreductase</keyword>
<dbReference type="EMBL" id="MBFS01000247">
    <property type="protein sequence ID" value="PVV03329.1"/>
    <property type="molecule type" value="Genomic_DNA"/>
</dbReference>
<evidence type="ECO:0000313" key="11">
    <source>
        <dbReference type="EMBL" id="PVV03329.1"/>
    </source>
</evidence>
<dbReference type="GO" id="GO:0005739">
    <property type="term" value="C:mitochondrion"/>
    <property type="evidence" value="ECO:0007669"/>
    <property type="project" value="UniProtKB-SubCell"/>
</dbReference>
<keyword evidence="3" id="KW-0521">NADP</keyword>
<evidence type="ECO:0000256" key="4">
    <source>
        <dbReference type="ARBA" id="ARBA00022946"/>
    </source>
</evidence>
<dbReference type="EMBL" id="MBFS01000247">
    <property type="protein sequence ID" value="PVV03326.1"/>
    <property type="molecule type" value="Genomic_DNA"/>
</dbReference>
<evidence type="ECO:0000256" key="2">
    <source>
        <dbReference type="ARBA" id="ARBA00010371"/>
    </source>
</evidence>
<dbReference type="PANTHER" id="PTHR43981">
    <property type="entry name" value="ENOYL-[ACYL-CARRIER-PROTEIN] REDUCTASE, MITOCHONDRIAL"/>
    <property type="match status" value="1"/>
</dbReference>
<dbReference type="STRING" id="133381.A0A2T9YRS3"/>
<dbReference type="GO" id="GO:0006631">
    <property type="term" value="P:fatty acid metabolic process"/>
    <property type="evidence" value="ECO:0007669"/>
    <property type="project" value="TreeGrafter"/>
</dbReference>
<name>A0A2T9YRS3_9FUNG</name>
<evidence type="ECO:0000256" key="5">
    <source>
        <dbReference type="ARBA" id="ARBA00023002"/>
    </source>
</evidence>
<dbReference type="PANTHER" id="PTHR43981:SF2">
    <property type="entry name" value="ENOYL-[ACYL-CARRIER-PROTEIN] REDUCTASE, MITOCHONDRIAL"/>
    <property type="match status" value="1"/>
</dbReference>
<dbReference type="CDD" id="cd08290">
    <property type="entry name" value="ETR"/>
    <property type="match status" value="1"/>
</dbReference>
<keyword evidence="6" id="KW-0496">Mitochondrion</keyword>
<evidence type="ECO:0000313" key="10">
    <source>
        <dbReference type="EMBL" id="PVV03326.1"/>
    </source>
</evidence>
<dbReference type="SUPFAM" id="SSF51735">
    <property type="entry name" value="NAD(P)-binding Rossmann-fold domains"/>
    <property type="match status" value="1"/>
</dbReference>
<proteinExistence type="inferred from homology"/>
<dbReference type="Pfam" id="PF00107">
    <property type="entry name" value="ADH_zinc_N"/>
    <property type="match status" value="1"/>
</dbReference>
<dbReference type="InterPro" id="IPR013154">
    <property type="entry name" value="ADH-like_N"/>
</dbReference>
<evidence type="ECO:0000313" key="9">
    <source>
        <dbReference type="EMBL" id="PVU95063.1"/>
    </source>
</evidence>
<feature type="domain" description="Alcohol dehydrogenase-like C-terminal" evidence="7">
    <location>
        <begin position="191"/>
        <end position="325"/>
    </location>
</feature>
<comment type="subcellular location">
    <subcellularLocation>
        <location evidence="1">Mitochondrion</location>
    </subcellularLocation>
</comment>
<reference evidence="9 12" key="1">
    <citation type="journal article" date="2018" name="MBio">
        <title>Comparative Genomics Reveals the Core Gene Toolbox for the Fungus-Insect Symbiosis.</title>
        <authorList>
            <person name="Wang Y."/>
            <person name="Stata M."/>
            <person name="Wang W."/>
            <person name="Stajich J.E."/>
            <person name="White M.M."/>
            <person name="Moncalvo J.M."/>
        </authorList>
    </citation>
    <scope>NUCLEOTIDE SEQUENCE [LARGE SCALE GENOMIC DNA]</scope>
    <source>
        <strain evidence="9 12">SC-DP-2</strain>
    </source>
</reference>
<dbReference type="Gene3D" id="3.90.180.10">
    <property type="entry name" value="Medium-chain alcohol dehydrogenases, catalytic domain"/>
    <property type="match status" value="1"/>
</dbReference>
<comment type="similarity">
    <text evidence="2">Belongs to the zinc-containing alcohol dehydrogenase family. Quinone oxidoreductase subfamily.</text>
</comment>
<dbReference type="Gene3D" id="3.40.50.720">
    <property type="entry name" value="NAD(P)-binding Rossmann-like Domain"/>
    <property type="match status" value="1"/>
</dbReference>
<keyword evidence="12" id="KW-1185">Reference proteome</keyword>
<accession>A0A2T9YRS3</accession>
<dbReference type="InterPro" id="IPR051034">
    <property type="entry name" value="Mito_Enoyl-ACP_Reductase"/>
</dbReference>
<sequence>MTPKPEDNCVWGKAAIISQEGDPTKVVKVYDVNLGELPQDKILVRSISSPVNPSDLSLIRGSYLAKKNNRIFKVKNPETGEEEEVCGFVGGNEGVGIVEKIGPKAGSAANGSVSVGDWVVKVKGSDGLGSWMSYTIVDSDSILVIRNKDKITPEHVITLKVNATTAYRMLKDIVPLSQGDVVIQNGANSGAGQFLIQFARMWGFKTINVIRDRPDFNEVADSLFELGADAVVKDTELGDPKVISETLEKVGAPGGAKMAINCVGGDVSMLMVKYLSDRGTFVTYGAMTTEPISVPAPIFIFRNINFVGFWLAVWYSENPYSKWAEVWEEILQMFREGKLVPQKMVPVPWYCNGSPLETSKIQQLVTDSMTAKSKVYFKFD</sequence>
<feature type="domain" description="Alcohol dehydrogenase-like N-terminal" evidence="8">
    <location>
        <begin position="39"/>
        <end position="143"/>
    </location>
</feature>
<evidence type="ECO:0000313" key="12">
    <source>
        <dbReference type="Proteomes" id="UP000245609"/>
    </source>
</evidence>
<dbReference type="InterPro" id="IPR013149">
    <property type="entry name" value="ADH-like_C"/>
</dbReference>
<comment type="caution">
    <text evidence="9">The sequence shown here is derived from an EMBL/GenBank/DDBJ whole genome shotgun (WGS) entry which is preliminary data.</text>
</comment>
<dbReference type="InterPro" id="IPR036291">
    <property type="entry name" value="NAD(P)-bd_dom_sf"/>
</dbReference>
<gene>
    <name evidence="11" type="ORF">BB560_002201</name>
    <name evidence="10" type="ORF">BB560_002202</name>
    <name evidence="9" type="ORF">BB560_005893</name>
</gene>
<dbReference type="Pfam" id="PF08240">
    <property type="entry name" value="ADH_N"/>
    <property type="match status" value="1"/>
</dbReference>
<organism evidence="9 12">
    <name type="scientific">Smittium megazygosporum</name>
    <dbReference type="NCBI Taxonomy" id="133381"/>
    <lineage>
        <taxon>Eukaryota</taxon>
        <taxon>Fungi</taxon>
        <taxon>Fungi incertae sedis</taxon>
        <taxon>Zoopagomycota</taxon>
        <taxon>Kickxellomycotina</taxon>
        <taxon>Harpellomycetes</taxon>
        <taxon>Harpellales</taxon>
        <taxon>Legeriomycetaceae</taxon>
        <taxon>Smittium</taxon>
    </lineage>
</organism>
<dbReference type="SUPFAM" id="SSF50129">
    <property type="entry name" value="GroES-like"/>
    <property type="match status" value="1"/>
</dbReference>
<dbReference type="InterPro" id="IPR011032">
    <property type="entry name" value="GroES-like_sf"/>
</dbReference>
<evidence type="ECO:0000259" key="8">
    <source>
        <dbReference type="Pfam" id="PF08240"/>
    </source>
</evidence>
<dbReference type="Proteomes" id="UP000245609">
    <property type="component" value="Unassembled WGS sequence"/>
</dbReference>
<evidence type="ECO:0000256" key="6">
    <source>
        <dbReference type="ARBA" id="ARBA00023128"/>
    </source>
</evidence>
<dbReference type="AlphaFoldDB" id="A0A2T9YRS3"/>
<dbReference type="EMBL" id="MBFS01002589">
    <property type="protein sequence ID" value="PVU95063.1"/>
    <property type="molecule type" value="Genomic_DNA"/>
</dbReference>